<dbReference type="GO" id="GO:0060271">
    <property type="term" value="P:cilium assembly"/>
    <property type="evidence" value="ECO:0007669"/>
    <property type="project" value="TreeGrafter"/>
</dbReference>
<dbReference type="PANTHER" id="PTHR18950:SF0">
    <property type="entry name" value="PROGESTERONE IMMUNOMODULATORY BINDING FACTOR 1"/>
    <property type="match status" value="1"/>
</dbReference>
<protein>
    <submittedName>
        <fullName evidence="4">GRIP domain-containing protein</fullName>
    </submittedName>
</protein>
<feature type="coiled-coil region" evidence="1">
    <location>
        <begin position="453"/>
        <end position="490"/>
    </location>
</feature>
<feature type="coiled-coil region" evidence="1">
    <location>
        <begin position="352"/>
        <end position="379"/>
    </location>
</feature>
<dbReference type="AlphaFoldDB" id="A0A183T7M6"/>
<evidence type="ECO:0000313" key="4">
    <source>
        <dbReference type="WBParaSite" id="SSLN_0001294401-mRNA-1"/>
    </source>
</evidence>
<feature type="coiled-coil region" evidence="1">
    <location>
        <begin position="542"/>
        <end position="583"/>
    </location>
</feature>
<dbReference type="EMBL" id="UYSU01037300">
    <property type="protein sequence ID" value="VDL98859.1"/>
    <property type="molecule type" value="Genomic_DNA"/>
</dbReference>
<organism evidence="4">
    <name type="scientific">Schistocephalus solidus</name>
    <name type="common">Tapeworm</name>
    <dbReference type="NCBI Taxonomy" id="70667"/>
    <lineage>
        <taxon>Eukaryota</taxon>
        <taxon>Metazoa</taxon>
        <taxon>Spiralia</taxon>
        <taxon>Lophotrochozoa</taxon>
        <taxon>Platyhelminthes</taxon>
        <taxon>Cestoda</taxon>
        <taxon>Eucestoda</taxon>
        <taxon>Diphyllobothriidea</taxon>
        <taxon>Diphyllobothriidae</taxon>
        <taxon>Schistocephalus</taxon>
    </lineage>
</organism>
<reference evidence="2 3" key="2">
    <citation type="submission" date="2018-11" db="EMBL/GenBank/DDBJ databases">
        <authorList>
            <consortium name="Pathogen Informatics"/>
        </authorList>
    </citation>
    <scope>NUCLEOTIDE SEQUENCE [LARGE SCALE GENOMIC DNA]</scope>
    <source>
        <strain evidence="2 3">NST_G2</strain>
    </source>
</reference>
<dbReference type="PANTHER" id="PTHR18950">
    <property type="entry name" value="PROGESTERONE-INDUCED BLOCKING FACTOR 1"/>
    <property type="match status" value="1"/>
</dbReference>
<dbReference type="WBParaSite" id="SSLN_0001294401-mRNA-1">
    <property type="protein sequence ID" value="SSLN_0001294401-mRNA-1"/>
    <property type="gene ID" value="SSLN_0001294401"/>
</dbReference>
<evidence type="ECO:0000256" key="1">
    <source>
        <dbReference type="SAM" id="Coils"/>
    </source>
</evidence>
<evidence type="ECO:0000313" key="3">
    <source>
        <dbReference type="Proteomes" id="UP000275846"/>
    </source>
</evidence>
<sequence>MSLADEILAASTSESEDIKPLDVQKVTHYVDCDSDGIDVLFDSDELKNDENLKHEIKLLSIKLLEKEVEIQNLISSSKAKEEYLKEQLDTNMQFTSLKLSKERSLTESQRALLAEAVQLRRILAEYRLGITLEKNEVPLPSIDDVFLIGRSDYELLQTIAWERLTLLDLLKFRVFQLATTMQEDAQIWRVKEEASTQTVEEFQVQSSLTGISYRDVAINADTVADQESPTQTPKNEENWTISGERHLSLLKADNEYLSKQVEILSEKLLLLEKQNAELTENIRLLDKDSTAARARALAAENMREDLQEQLRMHQRRQAYETTDILNQIKQLNEKKDLRSDLQQQLTLVCAERDKLVVQLESSTHRLDRLTEELRQLRLQQVTGQQPQSAASLFPLSASSDAIMKSRLVSMEVQLNAACAAKHDAQLQVEHLSTKLDAASKAYYVLDSERKVQLAQLEAKLQVAERRLAAYNQLEEELDRAIEASAEQILDDMPLDMEADEKVTSRTLLKIANLGVLPVAANGQVPSTGPLLPTLATRRLEHCLQLSRKLAEAERGRSELKAQKDECEKLLKKTQEECKRLSDLLMTVDKPASYLAKALAERDMRLAEIQQQKRKAEYRLRRLYKFTKEIVQERNSMVADVGRLINQRQVSQDT</sequence>
<dbReference type="GO" id="GO:0005815">
    <property type="term" value="C:microtubule organizing center"/>
    <property type="evidence" value="ECO:0007669"/>
    <property type="project" value="TreeGrafter"/>
</dbReference>
<keyword evidence="1" id="KW-0175">Coiled coil</keyword>
<gene>
    <name evidence="2" type="ORF">SSLN_LOCUS12474</name>
</gene>
<name>A0A183T7M6_SCHSO</name>
<proteinExistence type="predicted"/>
<accession>A0A183T7M6</accession>
<evidence type="ECO:0000313" key="2">
    <source>
        <dbReference type="EMBL" id="VDL98859.1"/>
    </source>
</evidence>
<dbReference type="InterPro" id="IPR026205">
    <property type="entry name" value="PIBF1"/>
</dbReference>
<dbReference type="Proteomes" id="UP000275846">
    <property type="component" value="Unassembled WGS sequence"/>
</dbReference>
<keyword evidence="3" id="KW-1185">Reference proteome</keyword>
<reference evidence="4" key="1">
    <citation type="submission" date="2016-06" db="UniProtKB">
        <authorList>
            <consortium name="WormBaseParasite"/>
        </authorList>
    </citation>
    <scope>IDENTIFICATION</scope>
</reference>
<dbReference type="OrthoDB" id="299638at2759"/>
<feature type="coiled-coil region" evidence="1">
    <location>
        <begin position="261"/>
        <end position="316"/>
    </location>
</feature>